<evidence type="ECO:0000313" key="1">
    <source>
        <dbReference type="EMBL" id="CCD46593.1"/>
    </source>
</evidence>
<proteinExistence type="predicted"/>
<organism evidence="1 2">
    <name type="scientific">Botryotinia fuckeliana (strain T4)</name>
    <name type="common">Noble rot fungus</name>
    <name type="synonym">Botrytis cinerea</name>
    <dbReference type="NCBI Taxonomy" id="999810"/>
    <lineage>
        <taxon>Eukaryota</taxon>
        <taxon>Fungi</taxon>
        <taxon>Dikarya</taxon>
        <taxon>Ascomycota</taxon>
        <taxon>Pezizomycotina</taxon>
        <taxon>Leotiomycetes</taxon>
        <taxon>Helotiales</taxon>
        <taxon>Sclerotiniaceae</taxon>
        <taxon>Botrytis</taxon>
    </lineage>
</organism>
<name>G2Y1Q3_BOTF4</name>
<evidence type="ECO:0000313" key="2">
    <source>
        <dbReference type="Proteomes" id="UP000008177"/>
    </source>
</evidence>
<dbReference type="AlphaFoldDB" id="G2Y1Q3"/>
<accession>G2Y1Q3</accession>
<dbReference type="Proteomes" id="UP000008177">
    <property type="component" value="Unplaced contigs"/>
</dbReference>
<reference evidence="2" key="1">
    <citation type="journal article" date="2011" name="PLoS Genet.">
        <title>Genomic analysis of the necrotrophic fungal pathogens Sclerotinia sclerotiorum and Botrytis cinerea.</title>
        <authorList>
            <person name="Amselem J."/>
            <person name="Cuomo C.A."/>
            <person name="van Kan J.A."/>
            <person name="Viaud M."/>
            <person name="Benito E.P."/>
            <person name="Couloux A."/>
            <person name="Coutinho P.M."/>
            <person name="de Vries R.P."/>
            <person name="Dyer P.S."/>
            <person name="Fillinger S."/>
            <person name="Fournier E."/>
            <person name="Gout L."/>
            <person name="Hahn M."/>
            <person name="Kohn L."/>
            <person name="Lapalu N."/>
            <person name="Plummer K.M."/>
            <person name="Pradier J.M."/>
            <person name="Quevillon E."/>
            <person name="Sharon A."/>
            <person name="Simon A."/>
            <person name="ten Have A."/>
            <person name="Tudzynski B."/>
            <person name="Tudzynski P."/>
            <person name="Wincker P."/>
            <person name="Andrew M."/>
            <person name="Anthouard V."/>
            <person name="Beever R.E."/>
            <person name="Beffa R."/>
            <person name="Benoit I."/>
            <person name="Bouzid O."/>
            <person name="Brault B."/>
            <person name="Chen Z."/>
            <person name="Choquer M."/>
            <person name="Collemare J."/>
            <person name="Cotton P."/>
            <person name="Danchin E.G."/>
            <person name="Da Silva C."/>
            <person name="Gautier A."/>
            <person name="Giraud C."/>
            <person name="Giraud T."/>
            <person name="Gonzalez C."/>
            <person name="Grossetete S."/>
            <person name="Guldener U."/>
            <person name="Henrissat B."/>
            <person name="Howlett B.J."/>
            <person name="Kodira C."/>
            <person name="Kretschmer M."/>
            <person name="Lappartient A."/>
            <person name="Leroch M."/>
            <person name="Levis C."/>
            <person name="Mauceli E."/>
            <person name="Neuveglise C."/>
            <person name="Oeser B."/>
            <person name="Pearson M."/>
            <person name="Poulain J."/>
            <person name="Poussereau N."/>
            <person name="Quesneville H."/>
            <person name="Rascle C."/>
            <person name="Schumacher J."/>
            <person name="Segurens B."/>
            <person name="Sexton A."/>
            <person name="Silva E."/>
            <person name="Sirven C."/>
            <person name="Soanes D.M."/>
            <person name="Talbot N.J."/>
            <person name="Templeton M."/>
            <person name="Yandava C."/>
            <person name="Yarden O."/>
            <person name="Zeng Q."/>
            <person name="Rollins J.A."/>
            <person name="Lebrun M.H."/>
            <person name="Dickman M."/>
        </authorList>
    </citation>
    <scope>NUCLEOTIDE SEQUENCE [LARGE SCALE GENOMIC DNA]</scope>
    <source>
        <strain evidence="2">T4</strain>
    </source>
</reference>
<gene>
    <name evidence="1" type="ORF">BofuT4_uP042040.1</name>
</gene>
<dbReference type="InParanoid" id="G2Y1Q3"/>
<sequence length="49" mass="5372">MSYPSRRVSSPCSTSNPFRKDVVLVPTPISLLLEQHYIQPSPAGSSIDI</sequence>
<dbReference type="EMBL" id="FQ790282">
    <property type="protein sequence ID" value="CCD46593.1"/>
    <property type="molecule type" value="Genomic_DNA"/>
</dbReference>
<dbReference type="HOGENOM" id="CLU_3142852_0_0_1"/>
<protein>
    <submittedName>
        <fullName evidence="1">Uncharacterized protein</fullName>
    </submittedName>
</protein>